<dbReference type="InterPro" id="IPR045474">
    <property type="entry name" value="GEVED"/>
</dbReference>
<reference evidence="4" key="1">
    <citation type="submission" date="2022-02" db="EMBL/GenBank/DDBJ databases">
        <title>Polaribacter sp. MSW13, isolated from seawater.</title>
        <authorList>
            <person name="Kristyanto S."/>
            <person name="Jung J."/>
            <person name="Jeon C.O."/>
        </authorList>
    </citation>
    <scope>NUCLEOTIDE SEQUENCE</scope>
    <source>
        <strain evidence="4">MSW13</strain>
    </source>
</reference>
<dbReference type="NCBIfam" id="TIGR04183">
    <property type="entry name" value="Por_Secre_tail"/>
    <property type="match status" value="1"/>
</dbReference>
<feature type="region of interest" description="Disordered" evidence="2">
    <location>
        <begin position="796"/>
        <end position="845"/>
    </location>
</feature>
<dbReference type="InterPro" id="IPR001322">
    <property type="entry name" value="Lamin_tail_dom"/>
</dbReference>
<feature type="compositionally biased region" description="Low complexity" evidence="2">
    <location>
        <begin position="822"/>
        <end position="844"/>
    </location>
</feature>
<dbReference type="PROSITE" id="PS51841">
    <property type="entry name" value="LTD"/>
    <property type="match status" value="1"/>
</dbReference>
<feature type="domain" description="LTD" evidence="3">
    <location>
        <begin position="1352"/>
        <end position="1506"/>
    </location>
</feature>
<dbReference type="InterPro" id="IPR026444">
    <property type="entry name" value="Secre_tail"/>
</dbReference>
<gene>
    <name evidence="4" type="ORF">MC378_02890</name>
</gene>
<evidence type="ECO:0000259" key="3">
    <source>
        <dbReference type="PROSITE" id="PS51841"/>
    </source>
</evidence>
<evidence type="ECO:0000313" key="5">
    <source>
        <dbReference type="Proteomes" id="UP001139369"/>
    </source>
</evidence>
<evidence type="ECO:0000256" key="2">
    <source>
        <dbReference type="SAM" id="MobiDB-lite"/>
    </source>
</evidence>
<evidence type="ECO:0000256" key="1">
    <source>
        <dbReference type="ARBA" id="ARBA00022729"/>
    </source>
</evidence>
<protein>
    <submittedName>
        <fullName evidence="4">T9SS type A sorting domain-containing protein</fullName>
    </submittedName>
</protein>
<dbReference type="Pfam" id="PF20009">
    <property type="entry name" value="GEVED"/>
    <property type="match status" value="1"/>
</dbReference>
<proteinExistence type="predicted"/>
<keyword evidence="1" id="KW-0732">Signal</keyword>
<dbReference type="SUPFAM" id="SSF101898">
    <property type="entry name" value="NHL repeat"/>
    <property type="match status" value="1"/>
</dbReference>
<sequence>MNGIKSQNWFTFFLILNMVNIYAYNIKDKGKKNKTYKTTTVAANVITDLPKNQIVPLVNDTNFSGVTVSSSTYACPTLGNLGRRCDEWSNKGNAIDGNLTIYTSTNSDSYLTITSPITMPAGSYAGARIRTNSLLSSISNLLSVLSGVKITTYNGNTKQEDFIVSNDSALSLLDFTSSDPYNVGFVTTKAFNKIRITYDTGLIGGLTSSLRVYYAFVKIYDDNITPLACNTPTIMTSPNYALEIDDVGASGLNINLLGNNGINPENVIDANQENHASLNGGTIGVNALATSYLSVKKQLAYDDADGILEPFSAGTYAGFNVTLANLADVGVLDNIIITTYLNDVEKESSASTTNLIDAPVLGAATQNRGFVTTTAYDEIRITVSKPVGVSLGEVQVNYPIIKKYCSYDTATGNPLDCNTTVPWTNTDFPVEVYTPGNLGLVGAGMAIDGLDNIINSSTTDYAELGLNIAAGEALEIGVYDVLDNYTDSHFVGFDIETASILDVNLLNNISISTYIDGSNTVVETKSGAAMLLGAPILEGANKQTIGFVSSLPFDEVRIKFSSTVGANLGTIKIYNSFIQKMCPTDLECNTSYNISSPAFSTYVDFQQTGVSDLLCVDCSVTNANNVLTADTEDYASINILASVAGTASIAVRDATNEYPTGSYAGFNVKFSSSLVSLDILKNSLTISTLDADGNILETVEGDNLVGLTLLTANLIGHDGSVNFGFKTTQPYYGIKLTAEKLAGVDLNALLDEELEVYGAFVDTRGAIGGDFDDCADTDSDLDGILDKVDLDDDNDGILDTDEYGSYEPFGDEDGDGILNYLDNTDNGDSGDGSTTDYTDSNNDGIPDVYDTDGDGTPNHLDLDSDGDGCSDALEAGATTDTTTNYQFTGAVGPDGVPDAVQTTSGVNSGLVDYHVIGSNVNNPHFLDPAINYACFNSLGCSTDAYQVTNNYDLLGDGNKVNSVWQTLDLITGDMVTADDDSNANINAIGYNLKDGKIWGVSRNPQALTVTSKNDSGEWKTQIITITGLENDKIYNVGDIDENGHFYIVQGASDAGTHNIKVIDLDPASITYLEVIETITLTTIPGILSDFAFHPVSGDLYTIVKNATDDLIRINMGDGTSTNLGTSGVPGGTAYGAVFFDHDGFFYAVKNNDGKIYRLDLSSPPATDYDETTTTFFSQATASGNNDGARCTDGKVYVDYGDAPDTGTGTSVGNYNTLLSNDGPRHSVLGYSSSSFVSNLMLGTNISAGTGPILSGSGDTYDDGVNWPASLEAGTEYTQDISITNNTGGDAYLSVWIDFNRDGDFSDAGEQLANDKVIANNATTASVTFTVPDALSSVGVSYARVRLSQNQGESNTPTGAAVGGEVEDYLINLTDASANGSAMITQVYQNGQERWIEVTNISAKDIPGNVIKVQLYKDKSGDQTGVVPDVTYTVPTVLEAGESVLFKRGTNVIANTRSTATIEQNNSLANIAGGDDIITLSTTTDGTSWANRYDVVSNIANKTSVVRIDEVEVPNNTYTESEWVVFIDDAIVTYSNQVDADTPASERHAHAPLISEIEYANAEANIRLGLHRIQLTDRITDPNDANNTIWSNGYPDRSREVVVSEDFNDLEKLSARKLEVKSNSVFSITDHLLVVTDRVILDGEIRLVSTDSTNLAQMVQTHEGSGKITGLGKLLIDQKSYVPSMYRYNYMSSPVNTIGKNTYSIEEVFKDGTNTLTAEGKIGQGTDDLAKDITFVEGYDGSPTAPISLADYWVYTFGSNAIWEHQYKDGEIPQTDGFIFKGPNRKQNYTFVGTPKDGDLETTIAANESYLVGNPYATAISAKKFIEDNSNSITGNLYFWEHASEENATGTAGHNYGGYIGGYAIRNIALGISANQVTTNNGVAIATSLIEAESETLNNGATTFVDGGGVTSVLLNANGENISFTSSTEMLVDSLIISYKSSSTITLGIQIKGILNEIELVSTNGQYLNYSYSTNIKKGDLVEIIYRDSSTSDLYIDSFILKGHIRDESAPAVGTGNYKEPKPYIAIGQGFFISGNETGGPIVFNNSQREYKKEGNESIFFRNNEDTTPENNNTSSGLPIIKLGMNYKNNDGLGLHRQIGISFKEGNSFDFEAGYDAVMFDVGNSDFYWKFVDDENKYAIAGVQEISEDLEVPLEIVLGINDNISIEIDEWDAIDRNVYIKDKLSNQTYLLNNGAISFTLASGTYTDRFVLAFKESTTLNVSDDVLQNNNIAVFLDKNTQEIVINNESNLELKKAKLFNLLGQQVDQWTNLNQVAKENRLKIKNLSKAIYIINIETTKGKVSKKLIIE</sequence>
<dbReference type="Pfam" id="PF18962">
    <property type="entry name" value="Por_Secre_tail"/>
    <property type="match status" value="1"/>
</dbReference>
<dbReference type="EMBL" id="JAKQYM010000001">
    <property type="protein sequence ID" value="MCI2228099.1"/>
    <property type="molecule type" value="Genomic_DNA"/>
</dbReference>
<dbReference type="Proteomes" id="UP001139369">
    <property type="component" value="Unassembled WGS sequence"/>
</dbReference>
<name>A0A9X1VKC8_9FLAO</name>
<comment type="caution">
    <text evidence="4">The sequence shown here is derived from an EMBL/GenBank/DDBJ whole genome shotgun (WGS) entry which is preliminary data.</text>
</comment>
<evidence type="ECO:0000313" key="4">
    <source>
        <dbReference type="EMBL" id="MCI2228099.1"/>
    </source>
</evidence>
<organism evidence="4 5">
    <name type="scientific">Polaribacter marinus</name>
    <dbReference type="NCBI Taxonomy" id="2916838"/>
    <lineage>
        <taxon>Bacteria</taxon>
        <taxon>Pseudomonadati</taxon>
        <taxon>Bacteroidota</taxon>
        <taxon>Flavobacteriia</taxon>
        <taxon>Flavobacteriales</taxon>
        <taxon>Flavobacteriaceae</taxon>
    </lineage>
</organism>
<accession>A0A9X1VKC8</accession>
<keyword evidence="5" id="KW-1185">Reference proteome</keyword>
<feature type="compositionally biased region" description="Acidic residues" evidence="2">
    <location>
        <begin position="796"/>
        <end position="815"/>
    </location>
</feature>